<dbReference type="GO" id="GO:0016020">
    <property type="term" value="C:membrane"/>
    <property type="evidence" value="ECO:0007669"/>
    <property type="project" value="TreeGrafter"/>
</dbReference>
<feature type="transmembrane region" description="Helical" evidence="1">
    <location>
        <begin position="323"/>
        <end position="341"/>
    </location>
</feature>
<accession>A0A1M6FR97</accession>
<feature type="transmembrane region" description="Helical" evidence="1">
    <location>
        <begin position="12"/>
        <end position="31"/>
    </location>
</feature>
<name>A0A1M6FR97_9FLAO</name>
<dbReference type="STRING" id="415425.SAMN05444363_2303"/>
<feature type="transmembrane region" description="Helical" evidence="1">
    <location>
        <begin position="259"/>
        <end position="281"/>
    </location>
</feature>
<gene>
    <name evidence="3" type="ORF">SAMN05444363_2303</name>
</gene>
<dbReference type="Proteomes" id="UP000184488">
    <property type="component" value="Unassembled WGS sequence"/>
</dbReference>
<evidence type="ECO:0000259" key="2">
    <source>
        <dbReference type="Pfam" id="PF01757"/>
    </source>
</evidence>
<dbReference type="GO" id="GO:0016787">
    <property type="term" value="F:hydrolase activity"/>
    <property type="evidence" value="ECO:0007669"/>
    <property type="project" value="UniProtKB-KW"/>
</dbReference>
<dbReference type="Pfam" id="PF01757">
    <property type="entry name" value="Acyl_transf_3"/>
    <property type="match status" value="1"/>
</dbReference>
<dbReference type="RefSeq" id="WP_073311589.1">
    <property type="nucleotide sequence ID" value="NZ_FQZI01000004.1"/>
</dbReference>
<keyword evidence="1" id="KW-0472">Membrane</keyword>
<feature type="transmembrane region" description="Helical" evidence="1">
    <location>
        <begin position="37"/>
        <end position="58"/>
    </location>
</feature>
<dbReference type="EMBL" id="FQZI01000004">
    <property type="protein sequence ID" value="SHJ00248.1"/>
    <property type="molecule type" value="Genomic_DNA"/>
</dbReference>
<organism evidence="3 4">
    <name type="scientific">Flavobacterium terrae</name>
    <dbReference type="NCBI Taxonomy" id="415425"/>
    <lineage>
        <taxon>Bacteria</taxon>
        <taxon>Pseudomonadati</taxon>
        <taxon>Bacteroidota</taxon>
        <taxon>Flavobacteriia</taxon>
        <taxon>Flavobacteriales</taxon>
        <taxon>Flavobacteriaceae</taxon>
        <taxon>Flavobacterium</taxon>
    </lineage>
</organism>
<keyword evidence="1" id="KW-1133">Transmembrane helix</keyword>
<dbReference type="InterPro" id="IPR002656">
    <property type="entry name" value="Acyl_transf_3_dom"/>
</dbReference>
<keyword evidence="4" id="KW-1185">Reference proteome</keyword>
<reference evidence="4" key="1">
    <citation type="submission" date="2016-11" db="EMBL/GenBank/DDBJ databases">
        <authorList>
            <person name="Varghese N."/>
            <person name="Submissions S."/>
        </authorList>
    </citation>
    <scope>NUCLEOTIDE SEQUENCE [LARGE SCALE GENOMIC DNA]</scope>
    <source>
        <strain evidence="4">DSM 18829</strain>
    </source>
</reference>
<feature type="transmembrane region" description="Helical" evidence="1">
    <location>
        <begin position="161"/>
        <end position="181"/>
    </location>
</feature>
<dbReference type="PANTHER" id="PTHR23028">
    <property type="entry name" value="ACETYLTRANSFERASE"/>
    <property type="match status" value="1"/>
</dbReference>
<proteinExistence type="predicted"/>
<feature type="transmembrane region" description="Helical" evidence="1">
    <location>
        <begin position="79"/>
        <end position="97"/>
    </location>
</feature>
<dbReference type="InterPro" id="IPR050879">
    <property type="entry name" value="Acyltransferase_3"/>
</dbReference>
<sequence length="359" mass="42120">MNQNATNNRIPSLDGLRAISILMVVFGHAFHIGNLNIANLGVRIFFVISAYLIVGILLRDVDKGQFSIKTFYFKRFSRTFPAFYFYLLIVYVVLQFLDLFEWEQFWRAPVYLENYHPRSLWNDKQWFVGHTWSLAVEEQFYVLIALLFLFLNKKILSKRHLILVFISIVLLVPLIRVSYLYFTFIPDILAGSIHRSFETVADSLAIGGIMAIFPSQKIKASKYFLYFKNKIAGLILIILLCQLMNSSFVVSLLGLKIRYLYNLIGLTVINSCIGLILLLSIHFPSDSFFTRFLNCRFMVVIGLWSYSIYLWQQIWLYSWDFPLIFKFIGILICSVISYYCIETKFLAWRDTFLKRNENI</sequence>
<dbReference type="GO" id="GO:0016747">
    <property type="term" value="F:acyltransferase activity, transferring groups other than amino-acyl groups"/>
    <property type="evidence" value="ECO:0007669"/>
    <property type="project" value="InterPro"/>
</dbReference>
<keyword evidence="3" id="KW-0012">Acyltransferase</keyword>
<feature type="domain" description="Acyltransferase 3" evidence="2">
    <location>
        <begin position="11"/>
        <end position="326"/>
    </location>
</feature>
<dbReference type="AlphaFoldDB" id="A0A1M6FR97"/>
<evidence type="ECO:0000256" key="1">
    <source>
        <dbReference type="SAM" id="Phobius"/>
    </source>
</evidence>
<keyword evidence="3" id="KW-0378">Hydrolase</keyword>
<dbReference type="GO" id="GO:0000271">
    <property type="term" value="P:polysaccharide biosynthetic process"/>
    <property type="evidence" value="ECO:0007669"/>
    <property type="project" value="TreeGrafter"/>
</dbReference>
<dbReference type="OrthoDB" id="290051at2"/>
<feature type="transmembrane region" description="Helical" evidence="1">
    <location>
        <begin position="293"/>
        <end position="311"/>
    </location>
</feature>
<protein>
    <submittedName>
        <fullName evidence="3">Peptidoglycan/LPS O-acetylase OafA/YrhL, contains acyltransferase and SGNH-hydrolase domains</fullName>
    </submittedName>
</protein>
<feature type="transmembrane region" description="Helical" evidence="1">
    <location>
        <begin position="127"/>
        <end position="149"/>
    </location>
</feature>
<keyword evidence="3" id="KW-0808">Transferase</keyword>
<feature type="transmembrane region" description="Helical" evidence="1">
    <location>
        <begin position="193"/>
        <end position="213"/>
    </location>
</feature>
<evidence type="ECO:0000313" key="3">
    <source>
        <dbReference type="EMBL" id="SHJ00248.1"/>
    </source>
</evidence>
<feature type="transmembrane region" description="Helical" evidence="1">
    <location>
        <begin position="234"/>
        <end position="253"/>
    </location>
</feature>
<dbReference type="PANTHER" id="PTHR23028:SF53">
    <property type="entry name" value="ACYL_TRANSF_3 DOMAIN-CONTAINING PROTEIN"/>
    <property type="match status" value="1"/>
</dbReference>
<evidence type="ECO:0000313" key="4">
    <source>
        <dbReference type="Proteomes" id="UP000184488"/>
    </source>
</evidence>
<keyword evidence="1" id="KW-0812">Transmembrane</keyword>